<evidence type="ECO:0000313" key="6">
    <source>
        <dbReference type="EMBL" id="CAE8663991.1"/>
    </source>
</evidence>
<evidence type="ECO:0000256" key="3">
    <source>
        <dbReference type="ARBA" id="ARBA00023242"/>
    </source>
</evidence>
<feature type="non-terminal residue" evidence="6">
    <location>
        <position position="1"/>
    </location>
</feature>
<sequence>PWPPARTVDWDPSLVELTQSTRSRLPAAVAESWGRARQRANCGLFTEVQHAWVSVDSTLYLWDYCQENPAVLSVPADSAIISVAACAPRAGVFEGSLSSAAGGGGCGSRSRPQVVLVLATKLTVSLVGLGIASSGPLSRSGPEDWPSLAGGRSSGSQ</sequence>
<dbReference type="GO" id="GO:0000972">
    <property type="term" value="P:transcription-dependent tethering of RNA polymerase II gene DNA at nuclear periphery"/>
    <property type="evidence" value="ECO:0007669"/>
    <property type="project" value="TreeGrafter"/>
</dbReference>
<dbReference type="EMBL" id="CAJNNW010019116">
    <property type="protein sequence ID" value="CAE8663991.1"/>
    <property type="molecule type" value="Genomic_DNA"/>
</dbReference>
<name>A0A813J4M5_POLGL</name>
<proteinExistence type="predicted"/>
<keyword evidence="2" id="KW-0813">Transport</keyword>
<dbReference type="InterPro" id="IPR014908">
    <property type="entry name" value="Nucleoporin_Nup133/Nup155_N"/>
</dbReference>
<dbReference type="InterPro" id="IPR004870">
    <property type="entry name" value="Nucleoporin_Nup155"/>
</dbReference>
<comment type="subcellular location">
    <subcellularLocation>
        <location evidence="1">Nucleus</location>
    </subcellularLocation>
</comment>
<accession>A0A813J4M5</accession>
<evidence type="ECO:0000256" key="2">
    <source>
        <dbReference type="ARBA" id="ARBA00022448"/>
    </source>
</evidence>
<dbReference type="PANTHER" id="PTHR10350">
    <property type="entry name" value="NUCLEAR PORE COMPLEX PROTEIN NUP155"/>
    <property type="match status" value="1"/>
</dbReference>
<feature type="region of interest" description="Disordered" evidence="4">
    <location>
        <begin position="134"/>
        <end position="157"/>
    </location>
</feature>
<protein>
    <recommendedName>
        <fullName evidence="5">Nucleoporin Nup133/Nup155-like N-terminal domain-containing protein</fullName>
    </recommendedName>
</protein>
<dbReference type="Proteomes" id="UP000626109">
    <property type="component" value="Unassembled WGS sequence"/>
</dbReference>
<organism evidence="6 7">
    <name type="scientific">Polarella glacialis</name>
    <name type="common">Dinoflagellate</name>
    <dbReference type="NCBI Taxonomy" id="89957"/>
    <lineage>
        <taxon>Eukaryota</taxon>
        <taxon>Sar</taxon>
        <taxon>Alveolata</taxon>
        <taxon>Dinophyceae</taxon>
        <taxon>Suessiales</taxon>
        <taxon>Suessiaceae</taxon>
        <taxon>Polarella</taxon>
    </lineage>
</organism>
<dbReference type="GO" id="GO:0044611">
    <property type="term" value="C:nuclear pore inner ring"/>
    <property type="evidence" value="ECO:0007669"/>
    <property type="project" value="TreeGrafter"/>
</dbReference>
<evidence type="ECO:0000259" key="5">
    <source>
        <dbReference type="Pfam" id="PF08801"/>
    </source>
</evidence>
<dbReference type="AlphaFoldDB" id="A0A813J4M5"/>
<evidence type="ECO:0000256" key="1">
    <source>
        <dbReference type="ARBA" id="ARBA00004123"/>
    </source>
</evidence>
<dbReference type="GO" id="GO:0017056">
    <property type="term" value="F:structural constituent of nuclear pore"/>
    <property type="evidence" value="ECO:0007669"/>
    <property type="project" value="InterPro"/>
</dbReference>
<gene>
    <name evidence="6" type="ORF">PGLA2088_LOCUS15453</name>
</gene>
<feature type="non-terminal residue" evidence="6">
    <location>
        <position position="157"/>
    </location>
</feature>
<feature type="domain" description="Nucleoporin Nup133/Nup155-like N-terminal" evidence="5">
    <location>
        <begin position="22"/>
        <end position="129"/>
    </location>
</feature>
<keyword evidence="3" id="KW-0539">Nucleus</keyword>
<reference evidence="6" key="1">
    <citation type="submission" date="2021-02" db="EMBL/GenBank/DDBJ databases">
        <authorList>
            <person name="Dougan E. K."/>
            <person name="Rhodes N."/>
            <person name="Thang M."/>
            <person name="Chan C."/>
        </authorList>
    </citation>
    <scope>NUCLEOTIDE SEQUENCE</scope>
</reference>
<dbReference type="Pfam" id="PF08801">
    <property type="entry name" value="Nucleoporin_N"/>
    <property type="match status" value="1"/>
</dbReference>
<dbReference type="GO" id="GO:0036228">
    <property type="term" value="P:protein localization to nuclear inner membrane"/>
    <property type="evidence" value="ECO:0007669"/>
    <property type="project" value="TreeGrafter"/>
</dbReference>
<dbReference type="GO" id="GO:0006405">
    <property type="term" value="P:RNA export from nucleus"/>
    <property type="evidence" value="ECO:0007669"/>
    <property type="project" value="TreeGrafter"/>
</dbReference>
<evidence type="ECO:0000313" key="7">
    <source>
        <dbReference type="Proteomes" id="UP000626109"/>
    </source>
</evidence>
<evidence type="ECO:0000256" key="4">
    <source>
        <dbReference type="SAM" id="MobiDB-lite"/>
    </source>
</evidence>
<comment type="caution">
    <text evidence="6">The sequence shown here is derived from an EMBL/GenBank/DDBJ whole genome shotgun (WGS) entry which is preliminary data.</text>
</comment>
<dbReference type="PANTHER" id="PTHR10350:SF6">
    <property type="entry name" value="NUCLEAR PORE COMPLEX PROTEIN NUP155"/>
    <property type="match status" value="1"/>
</dbReference>
<dbReference type="GO" id="GO:0006606">
    <property type="term" value="P:protein import into nucleus"/>
    <property type="evidence" value="ECO:0007669"/>
    <property type="project" value="TreeGrafter"/>
</dbReference>